<dbReference type="InterPro" id="IPR002347">
    <property type="entry name" value="SDR_fam"/>
</dbReference>
<dbReference type="Proteomes" id="UP000219327">
    <property type="component" value="Unassembled WGS sequence"/>
</dbReference>
<evidence type="ECO:0000313" key="4">
    <source>
        <dbReference type="Proteomes" id="UP000219327"/>
    </source>
</evidence>
<evidence type="ECO:0000256" key="1">
    <source>
        <dbReference type="ARBA" id="ARBA00006484"/>
    </source>
</evidence>
<dbReference type="GO" id="GO:0016491">
    <property type="term" value="F:oxidoreductase activity"/>
    <property type="evidence" value="ECO:0007669"/>
    <property type="project" value="UniProtKB-KW"/>
</dbReference>
<dbReference type="AlphaFoldDB" id="A0A2A5WWV2"/>
<name>A0A2A5WWV2_9GAMM</name>
<sequence>MNAQTYDNDATAMIVGVGLMGQHMAQNVPAWLGLKKLVLVDHAAEINVGGVITTLSDFAAQIASGSDTEVIAETVDVRSEEEVRALFEKHQGIRYLQYTAGISPRPLTAPEDLTRDDVISACEVNLWGAHNVLKQGIHTGAFAQPRTHGVIITSTSATVGSEGRASAAYEESKGGLLNLLRLQSRYFTEKHGIVLNGLAPSPLRGPMAAQNEVSAGRLQAVEDAMPLGGLTDPSHIAAATMFFWANECWCVGEVLTTDGGYTKHMPIYGALD</sequence>
<dbReference type="PRINTS" id="PR00081">
    <property type="entry name" value="GDHRDH"/>
</dbReference>
<dbReference type="InterPro" id="IPR036291">
    <property type="entry name" value="NAD(P)-bd_dom_sf"/>
</dbReference>
<dbReference type="CDD" id="cd05233">
    <property type="entry name" value="SDR_c"/>
    <property type="match status" value="1"/>
</dbReference>
<evidence type="ECO:0000313" key="3">
    <source>
        <dbReference type="EMBL" id="PDH40707.1"/>
    </source>
</evidence>
<dbReference type="InterPro" id="IPR051122">
    <property type="entry name" value="SDR_DHRS6-like"/>
</dbReference>
<comment type="similarity">
    <text evidence="1">Belongs to the short-chain dehydrogenases/reductases (SDR) family.</text>
</comment>
<keyword evidence="2" id="KW-0560">Oxidoreductase</keyword>
<dbReference type="SUPFAM" id="SSF51735">
    <property type="entry name" value="NAD(P)-binding Rossmann-fold domains"/>
    <property type="match status" value="1"/>
</dbReference>
<protein>
    <recommendedName>
        <fullName evidence="5">SDR family oxidoreductase</fullName>
    </recommendedName>
</protein>
<dbReference type="Gene3D" id="3.40.50.720">
    <property type="entry name" value="NAD(P)-binding Rossmann-like Domain"/>
    <property type="match status" value="1"/>
</dbReference>
<accession>A0A2A5WWV2</accession>
<comment type="caution">
    <text evidence="3">The sequence shown here is derived from an EMBL/GenBank/DDBJ whole genome shotgun (WGS) entry which is preliminary data.</text>
</comment>
<reference evidence="3 4" key="1">
    <citation type="submission" date="2017-08" db="EMBL/GenBank/DDBJ databases">
        <title>Fine stratification of microbial communities through a metagenomic profile of the photic zone.</title>
        <authorList>
            <person name="Haro-Moreno J.M."/>
            <person name="Lopez-Perez M."/>
            <person name="De La Torre J."/>
            <person name="Picazo A."/>
            <person name="Camacho A."/>
            <person name="Rodriguez-Valera F."/>
        </authorList>
    </citation>
    <scope>NUCLEOTIDE SEQUENCE [LARGE SCALE GENOMIC DNA]</scope>
    <source>
        <strain evidence="3">MED-G24</strain>
    </source>
</reference>
<gene>
    <name evidence="3" type="ORF">CNE99_03005</name>
</gene>
<proteinExistence type="inferred from homology"/>
<dbReference type="PANTHER" id="PTHR43477:SF1">
    <property type="entry name" value="DIHYDROANTICAPSIN 7-DEHYDROGENASE"/>
    <property type="match status" value="1"/>
</dbReference>
<evidence type="ECO:0000256" key="2">
    <source>
        <dbReference type="ARBA" id="ARBA00023002"/>
    </source>
</evidence>
<evidence type="ECO:0008006" key="5">
    <source>
        <dbReference type="Google" id="ProtNLM"/>
    </source>
</evidence>
<dbReference type="Pfam" id="PF13561">
    <property type="entry name" value="adh_short_C2"/>
    <property type="match status" value="1"/>
</dbReference>
<dbReference type="EMBL" id="NTKD01000009">
    <property type="protein sequence ID" value="PDH40707.1"/>
    <property type="molecule type" value="Genomic_DNA"/>
</dbReference>
<dbReference type="PANTHER" id="PTHR43477">
    <property type="entry name" value="DIHYDROANTICAPSIN 7-DEHYDROGENASE"/>
    <property type="match status" value="1"/>
</dbReference>
<organism evidence="3 4">
    <name type="scientific">OM182 bacterium MED-G24</name>
    <dbReference type="NCBI Taxonomy" id="1986255"/>
    <lineage>
        <taxon>Bacteria</taxon>
        <taxon>Pseudomonadati</taxon>
        <taxon>Pseudomonadota</taxon>
        <taxon>Gammaproteobacteria</taxon>
        <taxon>OMG group</taxon>
        <taxon>OM182 clade</taxon>
    </lineage>
</organism>